<dbReference type="Proteomes" id="UP000191110">
    <property type="component" value="Unassembled WGS sequence"/>
</dbReference>
<dbReference type="EMBL" id="MPRL01000008">
    <property type="protein sequence ID" value="OOZ41554.1"/>
    <property type="molecule type" value="Genomic_DNA"/>
</dbReference>
<dbReference type="InterPro" id="IPR053193">
    <property type="entry name" value="MetalloPDE_YfcE-like"/>
</dbReference>
<dbReference type="SUPFAM" id="SSF56300">
    <property type="entry name" value="Metallo-dependent phosphatases"/>
    <property type="match status" value="1"/>
</dbReference>
<reference evidence="4 5" key="1">
    <citation type="submission" date="2016-11" db="EMBL/GenBank/DDBJ databases">
        <title>Mixed transmission modes and dynamic genome evolution in an obligate animal-bacterial symbiosis.</title>
        <authorList>
            <person name="Russell S.L."/>
            <person name="Corbett-Detig R.B."/>
            <person name="Cavanaugh C.M."/>
        </authorList>
    </citation>
    <scope>NUCLEOTIDE SEQUENCE [LARGE SCALE GENOMIC DNA]</scope>
    <source>
        <strain evidence="4">Sveles-Q1</strain>
    </source>
</reference>
<keyword evidence="2" id="KW-0479">Metal-binding</keyword>
<proteinExistence type="inferred from homology"/>
<comment type="similarity">
    <text evidence="1 2">Belongs to the metallophosphoesterase superfamily. YfcE family.</text>
</comment>
<dbReference type="Gene3D" id="3.60.21.10">
    <property type="match status" value="1"/>
</dbReference>
<dbReference type="InterPro" id="IPR029052">
    <property type="entry name" value="Metallo-depent_PP-like"/>
</dbReference>
<comment type="caution">
    <text evidence="4">The sequence shown here is derived from an EMBL/GenBank/DDBJ whole genome shotgun (WGS) entry which is preliminary data.</text>
</comment>
<gene>
    <name evidence="4" type="ORF">BOW53_03325</name>
</gene>
<dbReference type="InterPro" id="IPR024654">
    <property type="entry name" value="Calcineurin-like_PHP_lpxH"/>
</dbReference>
<dbReference type="PANTHER" id="PTHR43165">
    <property type="entry name" value="METALLOPHOSPHOESTERASE"/>
    <property type="match status" value="1"/>
</dbReference>
<dbReference type="GO" id="GO:0046872">
    <property type="term" value="F:metal ion binding"/>
    <property type="evidence" value="ECO:0007669"/>
    <property type="project" value="UniProtKB-KW"/>
</dbReference>
<protein>
    <recommendedName>
        <fullName evidence="2">Phosphoesterase</fullName>
        <ecNumber evidence="2">3.1.4.-</ecNumber>
    </recommendedName>
</protein>
<dbReference type="AlphaFoldDB" id="A0A1T2L946"/>
<organism evidence="4 5">
    <name type="scientific">Solemya pervernicosa gill symbiont</name>
    <dbReference type="NCBI Taxonomy" id="642797"/>
    <lineage>
        <taxon>Bacteria</taxon>
        <taxon>Pseudomonadati</taxon>
        <taxon>Pseudomonadota</taxon>
        <taxon>Gammaproteobacteria</taxon>
        <taxon>sulfur-oxidizing symbionts</taxon>
    </lineage>
</organism>
<evidence type="ECO:0000256" key="2">
    <source>
        <dbReference type="RuleBase" id="RU362039"/>
    </source>
</evidence>
<dbReference type="PANTHER" id="PTHR43165:SF1">
    <property type="entry name" value="PHOSPHODIESTERASE MJ0936"/>
    <property type="match status" value="1"/>
</dbReference>
<evidence type="ECO:0000259" key="3">
    <source>
        <dbReference type="Pfam" id="PF12850"/>
    </source>
</evidence>
<name>A0A1T2L946_9GAMM</name>
<dbReference type="InterPro" id="IPR000979">
    <property type="entry name" value="Phosphodiesterase_MJ0936/Vps29"/>
</dbReference>
<feature type="domain" description="Calcineurin-like phosphoesterase" evidence="3">
    <location>
        <begin position="1"/>
        <end position="161"/>
    </location>
</feature>
<dbReference type="NCBIfam" id="TIGR00040">
    <property type="entry name" value="yfcE"/>
    <property type="match status" value="1"/>
</dbReference>
<dbReference type="OrthoDB" id="9785951at2"/>
<dbReference type="Pfam" id="PF12850">
    <property type="entry name" value="Metallophos_2"/>
    <property type="match status" value="1"/>
</dbReference>
<comment type="cofactor">
    <cofactor evidence="2">
        <name>a divalent metal cation</name>
        <dbReference type="ChEBI" id="CHEBI:60240"/>
    </cofactor>
</comment>
<evidence type="ECO:0000256" key="1">
    <source>
        <dbReference type="ARBA" id="ARBA00008950"/>
    </source>
</evidence>
<dbReference type="RefSeq" id="WP_078482667.1">
    <property type="nucleotide sequence ID" value="NZ_MPRL01000008.1"/>
</dbReference>
<dbReference type="GO" id="GO:0016787">
    <property type="term" value="F:hydrolase activity"/>
    <property type="evidence" value="ECO:0007669"/>
    <property type="project" value="UniProtKB-UniRule"/>
</dbReference>
<keyword evidence="5" id="KW-1185">Reference proteome</keyword>
<evidence type="ECO:0000313" key="4">
    <source>
        <dbReference type="EMBL" id="OOZ41554.1"/>
    </source>
</evidence>
<sequence length="186" mass="20266">MKICVVSDSHDNRPMLTAAVHEAKELRGAEAVLHCGDVVAPTALRPLQQFGLPVHVIHGNNMGDTYAMFMLVQEPDSVIHYHGQDAGLNLGGKRIFIVHYPHYAEALALTGEWDVVCCGHDHRPAITPVEDIKGGESLIVNPGTVAGVGPRATYVMGDLETMEFEIFDVPGGKVDHQPQHTPDYKK</sequence>
<accession>A0A1T2L946</accession>
<dbReference type="EC" id="3.1.4.-" evidence="2"/>
<evidence type="ECO:0000313" key="5">
    <source>
        <dbReference type="Proteomes" id="UP000191110"/>
    </source>
</evidence>